<evidence type="ECO:0000256" key="1">
    <source>
        <dbReference type="SAM" id="Phobius"/>
    </source>
</evidence>
<evidence type="ECO:0000313" key="2">
    <source>
        <dbReference type="EMBL" id="MEC5422418.1"/>
    </source>
</evidence>
<organism evidence="2 3">
    <name type="scientific">Virgibacillus tibetensis</name>
    <dbReference type="NCBI Taxonomy" id="3042313"/>
    <lineage>
        <taxon>Bacteria</taxon>
        <taxon>Bacillati</taxon>
        <taxon>Bacillota</taxon>
        <taxon>Bacilli</taxon>
        <taxon>Bacillales</taxon>
        <taxon>Bacillaceae</taxon>
        <taxon>Virgibacillus</taxon>
    </lineage>
</organism>
<evidence type="ECO:0008006" key="4">
    <source>
        <dbReference type="Google" id="ProtNLM"/>
    </source>
</evidence>
<dbReference type="EMBL" id="JARZFX010000001">
    <property type="protein sequence ID" value="MEC5422418.1"/>
    <property type="molecule type" value="Genomic_DNA"/>
</dbReference>
<protein>
    <recommendedName>
        <fullName evidence="4">Signal peptidase I</fullName>
    </recommendedName>
</protein>
<name>A0ABU6KBE7_9BACI</name>
<proteinExistence type="predicted"/>
<accession>A0ABU6KBE7</accession>
<keyword evidence="3" id="KW-1185">Reference proteome</keyword>
<gene>
    <name evidence="2" type="ORF">QGM71_02795</name>
</gene>
<keyword evidence="1" id="KW-1133">Transmembrane helix</keyword>
<comment type="caution">
    <text evidence="2">The sequence shown here is derived from an EMBL/GenBank/DDBJ whole genome shotgun (WGS) entry which is preliminary data.</text>
</comment>
<evidence type="ECO:0000313" key="3">
    <source>
        <dbReference type="Proteomes" id="UP001335737"/>
    </source>
</evidence>
<reference evidence="2 3" key="1">
    <citation type="journal article" date="2024" name="Int. J. Syst. Evol. Microbiol.">
        <title>Virgibacillus tibetensis sp. nov., isolated from salt lake on the Tibetan Plateau of China.</title>
        <authorList>
            <person name="Phurbu D."/>
            <person name="Liu Z.-X."/>
            <person name="Wang R."/>
            <person name="Zheng Y.-Y."/>
            <person name="Liu H.-C."/>
            <person name="Zhou Y.-G."/>
            <person name="Yu Y.-J."/>
            <person name="Li A.-H."/>
        </authorList>
    </citation>
    <scope>NUCLEOTIDE SEQUENCE [LARGE SCALE GENOMIC DNA]</scope>
    <source>
        <strain evidence="2 3">C22-A2</strain>
    </source>
</reference>
<keyword evidence="1" id="KW-0472">Membrane</keyword>
<dbReference type="Proteomes" id="UP001335737">
    <property type="component" value="Unassembled WGS sequence"/>
</dbReference>
<dbReference type="RefSeq" id="WP_327605981.1">
    <property type="nucleotide sequence ID" value="NZ_JARZFX010000001.1"/>
</dbReference>
<sequence length="133" mass="14819">MKVLIDGVHVGDYVHVNHFKEFKGYVVDREMPTIKVLVTDTLRGKTKPFELVDYKYAEVIEDEEEELQAAINKPVSKFPYKALAYAPAMAGVILAALTSNIIGLGYAGLYLIFIYGVMDAPKSVKDDCRKGCQ</sequence>
<feature type="transmembrane region" description="Helical" evidence="1">
    <location>
        <begin position="82"/>
        <end position="115"/>
    </location>
</feature>
<keyword evidence="1" id="KW-0812">Transmembrane</keyword>